<reference evidence="5 6" key="1">
    <citation type="submission" date="2023-03" db="EMBL/GenBank/DDBJ databases">
        <title>Draft genome sequence of Streptomyces sp. RB6PN23 isolated from peat swamp forest in Thailand.</title>
        <authorList>
            <person name="Klaysubun C."/>
            <person name="Duangmal K."/>
        </authorList>
    </citation>
    <scope>NUCLEOTIDE SEQUENCE [LARGE SCALE GENOMIC DNA]</scope>
    <source>
        <strain evidence="5 6">RB6PN23</strain>
    </source>
</reference>
<dbReference type="InterPro" id="IPR026881">
    <property type="entry name" value="WYL_dom"/>
</dbReference>
<dbReference type="Gene3D" id="1.10.10.10">
    <property type="entry name" value="Winged helix-like DNA-binding domain superfamily/Winged helix DNA-binding domain"/>
    <property type="match status" value="1"/>
</dbReference>
<dbReference type="Proteomes" id="UP001216579">
    <property type="component" value="Unassembled WGS sequence"/>
</dbReference>
<proteinExistence type="predicted"/>
<evidence type="ECO:0000256" key="2">
    <source>
        <dbReference type="ARBA" id="ARBA00023163"/>
    </source>
</evidence>
<dbReference type="SUPFAM" id="SSF46785">
    <property type="entry name" value="Winged helix' DNA-binding domain"/>
    <property type="match status" value="1"/>
</dbReference>
<dbReference type="InterPro" id="IPR036390">
    <property type="entry name" value="WH_DNA-bd_sf"/>
</dbReference>
<dbReference type="PROSITE" id="PS51000">
    <property type="entry name" value="HTH_DEOR_2"/>
    <property type="match status" value="1"/>
</dbReference>
<dbReference type="EMBL" id="JARJBC010000037">
    <property type="protein sequence ID" value="MDF3294178.1"/>
    <property type="molecule type" value="Genomic_DNA"/>
</dbReference>
<evidence type="ECO:0000313" key="6">
    <source>
        <dbReference type="Proteomes" id="UP001216579"/>
    </source>
</evidence>
<dbReference type="PANTHER" id="PTHR34580:SF3">
    <property type="entry name" value="PROTEIN PAFB"/>
    <property type="match status" value="1"/>
</dbReference>
<feature type="compositionally biased region" description="Polar residues" evidence="3">
    <location>
        <begin position="269"/>
        <end position="283"/>
    </location>
</feature>
<dbReference type="RefSeq" id="WP_276096990.1">
    <property type="nucleotide sequence ID" value="NZ_JARJBC010000037.1"/>
</dbReference>
<evidence type="ECO:0000313" key="5">
    <source>
        <dbReference type="EMBL" id="MDF3294178.1"/>
    </source>
</evidence>
<organism evidence="5 6">
    <name type="scientific">Streptomyces silvisoli</name>
    <dbReference type="NCBI Taxonomy" id="3034235"/>
    <lineage>
        <taxon>Bacteria</taxon>
        <taxon>Bacillati</taxon>
        <taxon>Actinomycetota</taxon>
        <taxon>Actinomycetes</taxon>
        <taxon>Kitasatosporales</taxon>
        <taxon>Streptomycetaceae</taxon>
        <taxon>Streptomyces</taxon>
    </lineage>
</organism>
<evidence type="ECO:0000256" key="3">
    <source>
        <dbReference type="SAM" id="MobiDB-lite"/>
    </source>
</evidence>
<feature type="domain" description="HTH deoR-type" evidence="4">
    <location>
        <begin position="4"/>
        <end position="63"/>
    </location>
</feature>
<dbReference type="Pfam" id="PF13280">
    <property type="entry name" value="WYL"/>
    <property type="match status" value="1"/>
</dbReference>
<dbReference type="Pfam" id="PF25583">
    <property type="entry name" value="WCX"/>
    <property type="match status" value="1"/>
</dbReference>
<evidence type="ECO:0000256" key="1">
    <source>
        <dbReference type="ARBA" id="ARBA00023015"/>
    </source>
</evidence>
<evidence type="ECO:0000259" key="4">
    <source>
        <dbReference type="PROSITE" id="PS51000"/>
    </source>
</evidence>
<keyword evidence="1" id="KW-0805">Transcription regulation</keyword>
<sequence length="343" mass="37894">MSRPTARVLALLEILQSGGVHPIADLADRLGVDARTVRRYVDHLADLDVPVESVRGRYGGYRLARGYRIPPLMLTDDEALATLLGLMTVRRAGLSTTSATAADVATAKLRRVLPQPLGRRLDALLATAQFTTPTDDAAAGPGGRVLLTLAEAAWDRHPTEIWYCARDGRRSQRVLHPYGLVAHSGRWYAAGADSTSGEVRTFRVDRIEHVRVLSSSFDQPTDFDAQAHVLAGLAETPWTHDVSLRVQATHDHIRTRFPEGIAIVDEVRPTSQTHTQPEGSNEPSPDESWFRIRLRAERLEWIPPLLAALNRPFVVERPAELRGHIADLAQRLAQYASTNDGSR</sequence>
<dbReference type="InterPro" id="IPR051534">
    <property type="entry name" value="CBASS_pafABC_assoc_protein"/>
</dbReference>
<protein>
    <submittedName>
        <fullName evidence="5">YafY family protein</fullName>
    </submittedName>
</protein>
<comment type="caution">
    <text evidence="5">The sequence shown here is derived from an EMBL/GenBank/DDBJ whole genome shotgun (WGS) entry which is preliminary data.</text>
</comment>
<dbReference type="PROSITE" id="PS52050">
    <property type="entry name" value="WYL"/>
    <property type="match status" value="1"/>
</dbReference>
<dbReference type="PANTHER" id="PTHR34580">
    <property type="match status" value="1"/>
</dbReference>
<keyword evidence="2" id="KW-0804">Transcription</keyword>
<dbReference type="InterPro" id="IPR028349">
    <property type="entry name" value="PafC-like"/>
</dbReference>
<gene>
    <name evidence="5" type="ORF">P3G67_34240</name>
</gene>
<dbReference type="InterPro" id="IPR057727">
    <property type="entry name" value="WCX_dom"/>
</dbReference>
<feature type="region of interest" description="Disordered" evidence="3">
    <location>
        <begin position="266"/>
        <end position="287"/>
    </location>
</feature>
<dbReference type="Pfam" id="PF08279">
    <property type="entry name" value="HTH_11"/>
    <property type="match status" value="1"/>
</dbReference>
<dbReference type="InterPro" id="IPR013196">
    <property type="entry name" value="HTH_11"/>
</dbReference>
<dbReference type="InterPro" id="IPR001034">
    <property type="entry name" value="DeoR_HTH"/>
</dbReference>
<keyword evidence="6" id="KW-1185">Reference proteome</keyword>
<dbReference type="PIRSF" id="PIRSF016838">
    <property type="entry name" value="PafC"/>
    <property type="match status" value="1"/>
</dbReference>
<name>A0ABT5ZWH2_9ACTN</name>
<dbReference type="InterPro" id="IPR036388">
    <property type="entry name" value="WH-like_DNA-bd_sf"/>
</dbReference>
<accession>A0ABT5ZWH2</accession>